<evidence type="ECO:0000313" key="5">
    <source>
        <dbReference type="Proteomes" id="UP000266915"/>
    </source>
</evidence>
<reference evidence="4 5" key="1">
    <citation type="submission" date="2018-11" db="EMBL/GenBank/DDBJ databases">
        <title>Sequencing the genomes of 1000 actinobacteria strains.</title>
        <authorList>
            <person name="Klenk H.-P."/>
        </authorList>
    </citation>
    <scope>NUCLEOTIDE SEQUENCE [LARGE SCALE GENOMIC DNA]</scope>
    <source>
        <strain evidence="4 5">DSM 14012</strain>
    </source>
</reference>
<dbReference type="Proteomes" id="UP000266915">
    <property type="component" value="Unassembled WGS sequence"/>
</dbReference>
<feature type="transmembrane region" description="Helical" evidence="2">
    <location>
        <begin position="193"/>
        <end position="214"/>
    </location>
</feature>
<feature type="region of interest" description="Disordered" evidence="1">
    <location>
        <begin position="546"/>
        <end position="600"/>
    </location>
</feature>
<dbReference type="Gene3D" id="3.10.620.30">
    <property type="match status" value="1"/>
</dbReference>
<dbReference type="InterPro" id="IPR002931">
    <property type="entry name" value="Transglutaminase-like"/>
</dbReference>
<dbReference type="PANTHER" id="PTHR42736">
    <property type="entry name" value="PROTEIN-GLUTAMINE GAMMA-GLUTAMYLTRANSFERASE"/>
    <property type="match status" value="1"/>
</dbReference>
<feature type="transmembrane region" description="Helical" evidence="2">
    <location>
        <begin position="85"/>
        <end position="111"/>
    </location>
</feature>
<dbReference type="SUPFAM" id="SSF54001">
    <property type="entry name" value="Cysteine proteinases"/>
    <property type="match status" value="1"/>
</dbReference>
<keyword evidence="2" id="KW-1133">Transmembrane helix</keyword>
<feature type="transmembrane region" description="Helical" evidence="2">
    <location>
        <begin position="226"/>
        <end position="244"/>
    </location>
</feature>
<evidence type="ECO:0000313" key="4">
    <source>
        <dbReference type="EMBL" id="ROR82228.1"/>
    </source>
</evidence>
<dbReference type="PANTHER" id="PTHR42736:SF1">
    <property type="entry name" value="PROTEIN-GLUTAMINE GAMMA-GLUTAMYLTRANSFERASE"/>
    <property type="match status" value="1"/>
</dbReference>
<dbReference type="EMBL" id="RKHL01000001">
    <property type="protein sequence ID" value="ROR82228.1"/>
    <property type="molecule type" value="Genomic_DNA"/>
</dbReference>
<feature type="transmembrane region" description="Helical" evidence="2">
    <location>
        <begin position="31"/>
        <end position="49"/>
    </location>
</feature>
<feature type="transmembrane region" description="Helical" evidence="2">
    <location>
        <begin position="55"/>
        <end position="78"/>
    </location>
</feature>
<dbReference type="InterPro" id="IPR038765">
    <property type="entry name" value="Papain-like_cys_pep_sf"/>
</dbReference>
<feature type="transmembrane region" description="Helical" evidence="2">
    <location>
        <begin position="169"/>
        <end position="187"/>
    </location>
</feature>
<evidence type="ECO:0000256" key="1">
    <source>
        <dbReference type="SAM" id="MobiDB-lite"/>
    </source>
</evidence>
<gene>
    <name evidence="4" type="ORF">EDD42_2316</name>
</gene>
<name>A0A3N2C3X6_9MICO</name>
<dbReference type="SMART" id="SM00460">
    <property type="entry name" value="TGc"/>
    <property type="match status" value="1"/>
</dbReference>
<evidence type="ECO:0000259" key="3">
    <source>
        <dbReference type="SMART" id="SM00460"/>
    </source>
</evidence>
<feature type="transmembrane region" description="Helical" evidence="2">
    <location>
        <begin position="141"/>
        <end position="164"/>
    </location>
</feature>
<accession>A0A3N2C3X6</accession>
<evidence type="ECO:0000256" key="2">
    <source>
        <dbReference type="SAM" id="Phobius"/>
    </source>
</evidence>
<protein>
    <submittedName>
        <fullName evidence="4">Transglutaminase superfamily protein</fullName>
    </submittedName>
</protein>
<dbReference type="Pfam" id="PF01841">
    <property type="entry name" value="Transglut_core"/>
    <property type="match status" value="1"/>
</dbReference>
<feature type="domain" description="Transglutaminase-like" evidence="3">
    <location>
        <begin position="486"/>
        <end position="552"/>
    </location>
</feature>
<dbReference type="AlphaFoldDB" id="A0A3N2C3X6"/>
<proteinExistence type="predicted"/>
<feature type="transmembrane region" description="Helical" evidence="2">
    <location>
        <begin position="605"/>
        <end position="636"/>
    </location>
</feature>
<organism evidence="4 5">
    <name type="scientific">Plantibacter flavus</name>
    <dbReference type="NCBI Taxonomy" id="150123"/>
    <lineage>
        <taxon>Bacteria</taxon>
        <taxon>Bacillati</taxon>
        <taxon>Actinomycetota</taxon>
        <taxon>Actinomycetes</taxon>
        <taxon>Micrococcales</taxon>
        <taxon>Microbacteriaceae</taxon>
        <taxon>Plantibacter</taxon>
    </lineage>
</organism>
<keyword evidence="2" id="KW-0812">Transmembrane</keyword>
<keyword evidence="2" id="KW-0472">Membrane</keyword>
<comment type="caution">
    <text evidence="4">The sequence shown here is derived from an EMBL/GenBank/DDBJ whole genome shotgun (WGS) entry which is preliminary data.</text>
</comment>
<dbReference type="InterPro" id="IPR052901">
    <property type="entry name" value="Bact_TGase-like"/>
</dbReference>
<keyword evidence="5" id="KW-1185">Reference proteome</keyword>
<sequence length="776" mass="81733">MTGVLRARPARGRAPRGGSSDGVWTIVVRRLPVLGVFLAALGFAMLPLWSTFGTAAFPLACGGGLLLGAAVAVVGLVLRLAWWSLPVLGALAFLGFGVPFAVPSASVLGVLPSWDGERQLIEAVVVSWKQLLTIEPPFGEYGALLVPPFLLLLAVAGVGVTILLRPARYAGWLGLLPVTVLGFAIAFGSGRPFLPAVSAVGVTVCVLLLVGMTTDRRPRTAGSRRFWPAVALLAVCASVGVVLHPPVGHRDVLREVVEPPVSLERTVSPLAAFRAEVVAPGADRERFTVSGLPGGARIRTAALDRYDGQVFTAGGGATGDFARVPSTLPGQTGERSVTADVAITVREGTGLWLPMPGALRSIAFSGSDARRAADSFAYDRRSSTAVVTSGVRSGLGYRVSVLIGDESEADALDDVTPGPATQTELTGLPEALLDAAARRTDPADPPGVRLATLVDWLRSGYVSHGASGEPDSRAGHSAERLDRLVTASPMLGDEEQYAAALTILARGLGFPSRVVVGFRPEGDRRTVTGADSTVWTEVQIQDGRWIVLDPTPEPRPVPEQTETSRESVAHPQTVLPPPAPDRDQSPPGPGDEDGDVPEVPPAPAWLTLLLAVGTIVGWGLGAMLLLTSPVWGLALARALRRRARHRSDLRRTVLTGAWRELEDAAADRGIVTVRGATRLELASTTGGEAVLTLAELVDRTVFGATAPDSQAVDRAWQQLAAALAEVDTGSRGQRWRRRLRPGSLVTGLRRTWSVFATRHRATTPCGGTTDEMEVTG</sequence>